<sequence length="138" mass="14953">MDAQWSCFPVSVARILEQALIAVAKDTSSGVIPYSFIILSIRIASSSSSLCASPTIRAFQDTMSLLGMRLNSAFAMSIAPSFEYISSVALATNKFASMRFLIVIQCICLPKPRESKLMHAPRTLTNVKSSASRSSLLI</sequence>
<dbReference type="EMBL" id="GBRH01180360">
    <property type="protein sequence ID" value="JAE17536.1"/>
    <property type="molecule type" value="Transcribed_RNA"/>
</dbReference>
<protein>
    <submittedName>
        <fullName evidence="1">Uncharacterized protein</fullName>
    </submittedName>
</protein>
<evidence type="ECO:0000313" key="1">
    <source>
        <dbReference type="EMBL" id="JAE17536.1"/>
    </source>
</evidence>
<name>A0A0A9G4R5_ARUDO</name>
<reference evidence="1" key="2">
    <citation type="journal article" date="2015" name="Data Brief">
        <title>Shoot transcriptome of the giant reed, Arundo donax.</title>
        <authorList>
            <person name="Barrero R.A."/>
            <person name="Guerrero F.D."/>
            <person name="Moolhuijzen P."/>
            <person name="Goolsby J.A."/>
            <person name="Tidwell J."/>
            <person name="Bellgard S.E."/>
            <person name="Bellgard M.I."/>
        </authorList>
    </citation>
    <scope>NUCLEOTIDE SEQUENCE</scope>
    <source>
        <tissue evidence="1">Shoot tissue taken approximately 20 cm above the soil surface</tissue>
    </source>
</reference>
<organism evidence="1">
    <name type="scientific">Arundo donax</name>
    <name type="common">Giant reed</name>
    <name type="synonym">Donax arundinaceus</name>
    <dbReference type="NCBI Taxonomy" id="35708"/>
    <lineage>
        <taxon>Eukaryota</taxon>
        <taxon>Viridiplantae</taxon>
        <taxon>Streptophyta</taxon>
        <taxon>Embryophyta</taxon>
        <taxon>Tracheophyta</taxon>
        <taxon>Spermatophyta</taxon>
        <taxon>Magnoliopsida</taxon>
        <taxon>Liliopsida</taxon>
        <taxon>Poales</taxon>
        <taxon>Poaceae</taxon>
        <taxon>PACMAD clade</taxon>
        <taxon>Arundinoideae</taxon>
        <taxon>Arundineae</taxon>
        <taxon>Arundo</taxon>
    </lineage>
</organism>
<dbReference type="AlphaFoldDB" id="A0A0A9G4R5"/>
<accession>A0A0A9G4R5</accession>
<reference evidence="1" key="1">
    <citation type="submission" date="2014-09" db="EMBL/GenBank/DDBJ databases">
        <authorList>
            <person name="Magalhaes I.L.F."/>
            <person name="Oliveira U."/>
            <person name="Santos F.R."/>
            <person name="Vidigal T.H.D.A."/>
            <person name="Brescovit A.D."/>
            <person name="Santos A.J."/>
        </authorList>
    </citation>
    <scope>NUCLEOTIDE SEQUENCE</scope>
    <source>
        <tissue evidence="1">Shoot tissue taken approximately 20 cm above the soil surface</tissue>
    </source>
</reference>
<proteinExistence type="predicted"/>